<organism evidence="2 3">
    <name type="scientific">Lepidopterella palustris CBS 459.81</name>
    <dbReference type="NCBI Taxonomy" id="1314670"/>
    <lineage>
        <taxon>Eukaryota</taxon>
        <taxon>Fungi</taxon>
        <taxon>Dikarya</taxon>
        <taxon>Ascomycota</taxon>
        <taxon>Pezizomycotina</taxon>
        <taxon>Dothideomycetes</taxon>
        <taxon>Pleosporomycetidae</taxon>
        <taxon>Mytilinidiales</taxon>
        <taxon>Argynnaceae</taxon>
        <taxon>Lepidopterella</taxon>
    </lineage>
</organism>
<keyword evidence="1" id="KW-0732">Signal</keyword>
<evidence type="ECO:0000313" key="2">
    <source>
        <dbReference type="EMBL" id="OCK86139.1"/>
    </source>
</evidence>
<dbReference type="Proteomes" id="UP000250266">
    <property type="component" value="Unassembled WGS sequence"/>
</dbReference>
<evidence type="ECO:0000313" key="3">
    <source>
        <dbReference type="Proteomes" id="UP000250266"/>
    </source>
</evidence>
<evidence type="ECO:0000256" key="1">
    <source>
        <dbReference type="SAM" id="SignalP"/>
    </source>
</evidence>
<protein>
    <submittedName>
        <fullName evidence="2">Uncharacterized protein</fullName>
    </submittedName>
</protein>
<dbReference type="EMBL" id="KV744808">
    <property type="protein sequence ID" value="OCK86139.1"/>
    <property type="molecule type" value="Genomic_DNA"/>
</dbReference>
<feature type="chain" id="PRO_5034798476" evidence="1">
    <location>
        <begin position="18"/>
        <end position="227"/>
    </location>
</feature>
<reference evidence="2 3" key="1">
    <citation type="journal article" date="2016" name="Nat. Commun.">
        <title>Ectomycorrhizal ecology is imprinted in the genome of the dominant symbiotic fungus Cenococcum geophilum.</title>
        <authorList>
            <consortium name="DOE Joint Genome Institute"/>
            <person name="Peter M."/>
            <person name="Kohler A."/>
            <person name="Ohm R.A."/>
            <person name="Kuo A."/>
            <person name="Krutzmann J."/>
            <person name="Morin E."/>
            <person name="Arend M."/>
            <person name="Barry K.W."/>
            <person name="Binder M."/>
            <person name="Choi C."/>
            <person name="Clum A."/>
            <person name="Copeland A."/>
            <person name="Grisel N."/>
            <person name="Haridas S."/>
            <person name="Kipfer T."/>
            <person name="LaButti K."/>
            <person name="Lindquist E."/>
            <person name="Lipzen A."/>
            <person name="Maire R."/>
            <person name="Meier B."/>
            <person name="Mihaltcheva S."/>
            <person name="Molinier V."/>
            <person name="Murat C."/>
            <person name="Poggeler S."/>
            <person name="Quandt C.A."/>
            <person name="Sperisen C."/>
            <person name="Tritt A."/>
            <person name="Tisserant E."/>
            <person name="Crous P.W."/>
            <person name="Henrissat B."/>
            <person name="Nehls U."/>
            <person name="Egli S."/>
            <person name="Spatafora J.W."/>
            <person name="Grigoriev I.V."/>
            <person name="Martin F.M."/>
        </authorList>
    </citation>
    <scope>NUCLEOTIDE SEQUENCE [LARGE SCALE GENOMIC DNA]</scope>
    <source>
        <strain evidence="2 3">CBS 459.81</strain>
    </source>
</reference>
<sequence>MLCLLLLLLLIDALFDATRLKYAILLFETTWAEDILSYVGIFLRIGSISSSHVSMEFHFPTVFETKSKTGRNTVAIRGSNGDLPPKLETTQEWRDRGPIRFSNHRSFVAALQGLYFLLSPHRHINCNNAVATKRSRSAASMMPTDRAVTSDTDAGGHGWSPAHLNHNTDLGRSAAQARGRSLVRPLKRGARESDQQKGQILNLGQSCPSSLGLIPESSDSLAWGIER</sequence>
<name>A0A8E2ELH1_9PEZI</name>
<gene>
    <name evidence="2" type="ORF">K432DRAFT_438694</name>
</gene>
<accession>A0A8E2ELH1</accession>
<feature type="signal peptide" evidence="1">
    <location>
        <begin position="1"/>
        <end position="17"/>
    </location>
</feature>
<dbReference type="AlphaFoldDB" id="A0A8E2ELH1"/>
<proteinExistence type="predicted"/>
<keyword evidence="3" id="KW-1185">Reference proteome</keyword>